<name>A0AAN9ZH85_9ORTH</name>
<feature type="region of interest" description="Disordered" evidence="2">
    <location>
        <begin position="161"/>
        <end position="194"/>
    </location>
</feature>
<feature type="compositionally biased region" description="Polar residues" evidence="2">
    <location>
        <begin position="214"/>
        <end position="223"/>
    </location>
</feature>
<dbReference type="SMART" id="SM00506">
    <property type="entry name" value="A1pp"/>
    <property type="match status" value="1"/>
</dbReference>
<dbReference type="PROSITE" id="PS51154">
    <property type="entry name" value="MACRO"/>
    <property type="match status" value="1"/>
</dbReference>
<accession>A0AAN9ZH85</accession>
<feature type="region of interest" description="Disordered" evidence="2">
    <location>
        <begin position="303"/>
        <end position="331"/>
    </location>
</feature>
<feature type="region of interest" description="Disordered" evidence="2">
    <location>
        <begin position="211"/>
        <end position="276"/>
    </location>
</feature>
<dbReference type="InterPro" id="IPR043472">
    <property type="entry name" value="Macro_dom-like"/>
</dbReference>
<proteinExistence type="predicted"/>
<dbReference type="Pfam" id="PF01661">
    <property type="entry name" value="Macro"/>
    <property type="match status" value="1"/>
</dbReference>
<evidence type="ECO:0000313" key="4">
    <source>
        <dbReference type="EMBL" id="KAK7873270.1"/>
    </source>
</evidence>
<dbReference type="SUPFAM" id="SSF52949">
    <property type="entry name" value="Macro domain-like"/>
    <property type="match status" value="1"/>
</dbReference>
<gene>
    <name evidence="4" type="ORF">R5R35_011338</name>
</gene>
<dbReference type="Gene3D" id="3.40.220.10">
    <property type="entry name" value="Leucine Aminopeptidase, subunit E, domain 1"/>
    <property type="match status" value="2"/>
</dbReference>
<keyword evidence="5" id="KW-1185">Reference proteome</keyword>
<protein>
    <recommendedName>
        <fullName evidence="3">Macro domain-containing protein</fullName>
    </recommendedName>
</protein>
<dbReference type="InterPro" id="IPR050892">
    <property type="entry name" value="ADP-ribose_metab_enzymes"/>
</dbReference>
<dbReference type="Proteomes" id="UP001378592">
    <property type="component" value="Unassembled WGS sequence"/>
</dbReference>
<evidence type="ECO:0000259" key="3">
    <source>
        <dbReference type="PROSITE" id="PS51154"/>
    </source>
</evidence>
<sequence>MSSRKSNRKSKKGKVPTGSSDAIDGSISDHEKANSDAPSDTDILRKENELLKKANETSKVECERLKIENLELKDELLKILSENKQLKQEKEKLEKVVEKSGNVYKGMLQSSEMEVENDSFIEDTQVPAQHLLQNAANQKPADADITGDSYLPTLHTKSTMDVEDWSQNEPRKGLDWTSPDCEGKSDTKWSENVTDESWGQTYDIACGGEEPLASQRSYGNQQKQKNRWDKESNTKHDNEGGNVRQYGSQAVYNKERRGNEYKYGNEQTGNRRSHGHEFRHGNDIGGPYGAHGNQRMYNDLGDRQGDQWSGNERHFRNRRNGNQQRYDKNKEHYSKVKIEEINGDLFSAPEDYSLAHCVAADLRMGSGIAVQFKQKFKKVGELAGQRKKVGQVAVLEEEGRFIYYLITKKLSTGKPRLIDLKDSLEDMKNHVEKNQVKKIAIPRLGCGLDRLSWREVRQLLLEIFADVDVTITVYNFTIEMQTSDHPTKKSSKGLYITDHFMRLVNIDRSTLLVVFGSECGYVDATMQELDEKFRFINDYKTKPKKMGDVLEVTKLGEIICILIVKKRKDDLMSYVALEQCLVRLKKIFKNNEYTYMGLQAFMDGDDDLTVAKIVTLLKNIFAYTEGEAWICWPNELESIYAIYNIKERD</sequence>
<comment type="caution">
    <text evidence="4">The sequence shown here is derived from an EMBL/GenBank/DDBJ whole genome shotgun (WGS) entry which is preliminary data.</text>
</comment>
<dbReference type="GO" id="GO:0140291">
    <property type="term" value="P:peptidyl-glutamate ADP-deribosylation"/>
    <property type="evidence" value="ECO:0007669"/>
    <property type="project" value="TreeGrafter"/>
</dbReference>
<evidence type="ECO:0000256" key="2">
    <source>
        <dbReference type="SAM" id="MobiDB-lite"/>
    </source>
</evidence>
<evidence type="ECO:0000256" key="1">
    <source>
        <dbReference type="SAM" id="Coils"/>
    </source>
</evidence>
<dbReference type="InterPro" id="IPR002589">
    <property type="entry name" value="Macro_dom"/>
</dbReference>
<dbReference type="EMBL" id="JAZDUA010000015">
    <property type="protein sequence ID" value="KAK7873270.1"/>
    <property type="molecule type" value="Genomic_DNA"/>
</dbReference>
<dbReference type="CDD" id="cd02901">
    <property type="entry name" value="Macro_Poa1p-like"/>
    <property type="match status" value="1"/>
</dbReference>
<keyword evidence="1" id="KW-0175">Coiled coil</keyword>
<feature type="compositionally biased region" description="Basic and acidic residues" evidence="2">
    <location>
        <begin position="226"/>
        <end position="239"/>
    </location>
</feature>
<feature type="domain" description="Macro" evidence="3">
    <location>
        <begin position="325"/>
        <end position="482"/>
    </location>
</feature>
<reference evidence="4 5" key="1">
    <citation type="submission" date="2024-03" db="EMBL/GenBank/DDBJ databases">
        <title>The genome assembly and annotation of the cricket Gryllus longicercus Weissman &amp; Gray.</title>
        <authorList>
            <person name="Szrajer S."/>
            <person name="Gray D."/>
            <person name="Ylla G."/>
        </authorList>
    </citation>
    <scope>NUCLEOTIDE SEQUENCE [LARGE SCALE GENOMIC DNA]</scope>
    <source>
        <strain evidence="4">DAG 2021-001</strain>
        <tissue evidence="4">Whole body minus gut</tissue>
    </source>
</reference>
<dbReference type="PANTHER" id="PTHR12521">
    <property type="entry name" value="PROTEIN C6ORF130"/>
    <property type="match status" value="1"/>
</dbReference>
<evidence type="ECO:0000313" key="5">
    <source>
        <dbReference type="Proteomes" id="UP001378592"/>
    </source>
</evidence>
<feature type="region of interest" description="Disordered" evidence="2">
    <location>
        <begin position="1"/>
        <end position="44"/>
    </location>
</feature>
<dbReference type="AlphaFoldDB" id="A0AAN9ZH85"/>
<feature type="coiled-coil region" evidence="1">
    <location>
        <begin position="48"/>
        <end position="103"/>
    </location>
</feature>
<dbReference type="PANTHER" id="PTHR12521:SF0">
    <property type="entry name" value="ADP-RIBOSE GLYCOHYDROLASE OARD1"/>
    <property type="match status" value="1"/>
</dbReference>
<organism evidence="4 5">
    <name type="scientific">Gryllus longicercus</name>
    <dbReference type="NCBI Taxonomy" id="2509291"/>
    <lineage>
        <taxon>Eukaryota</taxon>
        <taxon>Metazoa</taxon>
        <taxon>Ecdysozoa</taxon>
        <taxon>Arthropoda</taxon>
        <taxon>Hexapoda</taxon>
        <taxon>Insecta</taxon>
        <taxon>Pterygota</taxon>
        <taxon>Neoptera</taxon>
        <taxon>Polyneoptera</taxon>
        <taxon>Orthoptera</taxon>
        <taxon>Ensifera</taxon>
        <taxon>Gryllidea</taxon>
        <taxon>Grylloidea</taxon>
        <taxon>Gryllidae</taxon>
        <taxon>Gryllinae</taxon>
        <taxon>Gryllus</taxon>
    </lineage>
</organism>
<feature type="compositionally biased region" description="Basic residues" evidence="2">
    <location>
        <begin position="1"/>
        <end position="14"/>
    </location>
</feature>